<proteinExistence type="predicted"/>
<evidence type="ECO:0000256" key="1">
    <source>
        <dbReference type="SAM" id="Phobius"/>
    </source>
</evidence>
<dbReference type="Proteomes" id="UP000056419">
    <property type="component" value="Unassembled WGS sequence"/>
</dbReference>
<accession>A0A108TB61</accession>
<evidence type="ECO:0000313" key="2">
    <source>
        <dbReference type="EMBL" id="KWR56643.1"/>
    </source>
</evidence>
<keyword evidence="1" id="KW-0472">Membrane</keyword>
<keyword evidence="3" id="KW-1185">Reference proteome</keyword>
<gene>
    <name evidence="2" type="ORF">AA415_00953</name>
</gene>
<comment type="caution">
    <text evidence="2">The sequence shown here is derived from an EMBL/GenBank/DDBJ whole genome shotgun (WGS) entry which is preliminary data.</text>
</comment>
<evidence type="ECO:0000313" key="3">
    <source>
        <dbReference type="Proteomes" id="UP000056419"/>
    </source>
</evidence>
<organism evidence="2 3">
    <name type="scientific">Bacteroides stercoris</name>
    <dbReference type="NCBI Taxonomy" id="46506"/>
    <lineage>
        <taxon>Bacteria</taxon>
        <taxon>Pseudomonadati</taxon>
        <taxon>Bacteroidota</taxon>
        <taxon>Bacteroidia</taxon>
        <taxon>Bacteroidales</taxon>
        <taxon>Bacteroidaceae</taxon>
        <taxon>Bacteroides</taxon>
    </lineage>
</organism>
<reference evidence="2 3" key="1">
    <citation type="journal article" date="2016" name="BMC Genomics">
        <title>Type VI secretion systems of human gut Bacteroidales segregate into three genetic architectures, two of which are contained on mobile genetic elements.</title>
        <authorList>
            <person name="Coyne M.J."/>
            <person name="Roelofs K.G."/>
            <person name="Comstock L.E."/>
        </authorList>
    </citation>
    <scope>NUCLEOTIDE SEQUENCE [LARGE SCALE GENOMIC DNA]</scope>
    <source>
        <strain evidence="2 3">CL09T03C01</strain>
    </source>
</reference>
<name>A0A108TB61_BACSE</name>
<keyword evidence="1" id="KW-0812">Transmembrane</keyword>
<dbReference type="AlphaFoldDB" id="A0A108TB61"/>
<sequence length="63" mass="7528">MKVCQFELHRCAFKIAHLFLCTKKDIVHYDTFSSVSFFLLLVTFMYSMLKNNIVIKNDKFCKK</sequence>
<protein>
    <submittedName>
        <fullName evidence="2">Uncharacterized protein</fullName>
    </submittedName>
</protein>
<dbReference type="EMBL" id="LRGC01000003">
    <property type="protein sequence ID" value="KWR56643.1"/>
    <property type="molecule type" value="Genomic_DNA"/>
</dbReference>
<keyword evidence="1" id="KW-1133">Transmembrane helix</keyword>
<feature type="transmembrane region" description="Helical" evidence="1">
    <location>
        <begin position="32"/>
        <end position="49"/>
    </location>
</feature>
<dbReference type="PATRIC" id="fig|46506.5.peg.1028"/>